<proteinExistence type="predicted"/>
<feature type="region of interest" description="Disordered" evidence="1">
    <location>
        <begin position="1"/>
        <end position="39"/>
    </location>
</feature>
<organism evidence="2 3">
    <name type="scientific">Oryzias melastigma</name>
    <name type="common">Marine medaka</name>
    <dbReference type="NCBI Taxonomy" id="30732"/>
    <lineage>
        <taxon>Eukaryota</taxon>
        <taxon>Metazoa</taxon>
        <taxon>Chordata</taxon>
        <taxon>Craniata</taxon>
        <taxon>Vertebrata</taxon>
        <taxon>Euteleostomi</taxon>
        <taxon>Actinopterygii</taxon>
        <taxon>Neopterygii</taxon>
        <taxon>Teleostei</taxon>
        <taxon>Neoteleostei</taxon>
        <taxon>Acanthomorphata</taxon>
        <taxon>Ovalentaria</taxon>
        <taxon>Atherinomorphae</taxon>
        <taxon>Beloniformes</taxon>
        <taxon>Adrianichthyidae</taxon>
        <taxon>Oryziinae</taxon>
        <taxon>Oryzias</taxon>
    </lineage>
</organism>
<dbReference type="Proteomes" id="UP000646548">
    <property type="component" value="Unassembled WGS sequence"/>
</dbReference>
<protein>
    <submittedName>
        <fullName evidence="2">Uncharacterized protein</fullName>
    </submittedName>
</protein>
<evidence type="ECO:0000313" key="3">
    <source>
        <dbReference type="Proteomes" id="UP000646548"/>
    </source>
</evidence>
<gene>
    <name evidence="2" type="ORF">FQA47_024800</name>
</gene>
<reference evidence="2" key="1">
    <citation type="journal article" name="BMC Genomics">
        <title>Long-read sequencing and de novo genome assembly of marine medaka (Oryzias melastigma).</title>
        <authorList>
            <person name="Liang P."/>
            <person name="Saqib H.S.A."/>
            <person name="Ni X."/>
            <person name="Shen Y."/>
        </authorList>
    </citation>
    <scope>NUCLEOTIDE SEQUENCE</scope>
    <source>
        <strain evidence="2">Bigg-433</strain>
    </source>
</reference>
<comment type="caution">
    <text evidence="2">The sequence shown here is derived from an EMBL/GenBank/DDBJ whole genome shotgun (WGS) entry which is preliminary data.</text>
</comment>
<name>A0A834FKR5_ORYME</name>
<dbReference type="EMBL" id="WKFB01000101">
    <property type="protein sequence ID" value="KAF6735737.1"/>
    <property type="molecule type" value="Genomic_DNA"/>
</dbReference>
<accession>A0A834FKR5</accession>
<evidence type="ECO:0000256" key="1">
    <source>
        <dbReference type="SAM" id="MobiDB-lite"/>
    </source>
</evidence>
<dbReference type="AlphaFoldDB" id="A0A834FKR5"/>
<sequence>MWQQAALPHPPLPVSHGQPDDKGGRWQQRRWTPLPPLSKHTHTLLNTPLVTGFAINSIAGGNIRGGGERRRRCCRNAEIRDRIQNLETKAHNSPVCSQSNLYPDLSALRFDQGHMNL</sequence>
<evidence type="ECO:0000313" key="2">
    <source>
        <dbReference type="EMBL" id="KAF6735737.1"/>
    </source>
</evidence>